<evidence type="ECO:0000256" key="7">
    <source>
        <dbReference type="ARBA" id="ARBA00022679"/>
    </source>
</evidence>
<name>A0ABT5L7Z3_9ALTE</name>
<keyword evidence="9" id="KW-0443">Lipid metabolism</keyword>
<dbReference type="InterPro" id="IPR004552">
    <property type="entry name" value="AGP_acyltrans"/>
</dbReference>
<dbReference type="SUPFAM" id="SSF69593">
    <property type="entry name" value="Glycerol-3-phosphate (1)-acyltransferase"/>
    <property type="match status" value="1"/>
</dbReference>
<dbReference type="Proteomes" id="UP001218788">
    <property type="component" value="Unassembled WGS sequence"/>
</dbReference>
<evidence type="ECO:0000256" key="1">
    <source>
        <dbReference type="ARBA" id="ARBA00001141"/>
    </source>
</evidence>
<dbReference type="RefSeq" id="WP_273642346.1">
    <property type="nucleotide sequence ID" value="NZ_JAQQXP010000003.1"/>
</dbReference>
<dbReference type="GO" id="GO:0003841">
    <property type="term" value="F:1-acylglycerol-3-phosphate O-acyltransferase activity"/>
    <property type="evidence" value="ECO:0007669"/>
    <property type="project" value="UniProtKB-EC"/>
</dbReference>
<evidence type="ECO:0000313" key="13">
    <source>
        <dbReference type="Proteomes" id="UP001218788"/>
    </source>
</evidence>
<comment type="pathway">
    <text evidence="2">Phospholipid metabolism; CDP-diacylglycerol biosynthesis; CDP-diacylglycerol from sn-glycerol 3-phosphate: step 2/3.</text>
</comment>
<feature type="transmembrane region" description="Helical" evidence="10">
    <location>
        <begin position="6"/>
        <end position="27"/>
    </location>
</feature>
<sequence>MLALIRIPLVLIAFLVINLMVLIACIIRPFHRDNVYIAGQLYGQLAKLLGLKITIRKPAELDTQKSYVVIANHQNSYDIITICKAAFPGVVTIGKKSLKWIPVFGQIYWLSGNIMIDRKNTARALDTLQLTAKKITERHLSVWFFPEGTRSNGRGILPFKVGAFRLALATNTPVLMITASNLHGKIQWNRWNNGEMIIDVQPPQQLDESRSAKSWMAYYHSEMEKKFATLNDEVAHNEKSR</sequence>
<keyword evidence="10" id="KW-1133">Transmembrane helix</keyword>
<dbReference type="SMART" id="SM00563">
    <property type="entry name" value="PlsC"/>
    <property type="match status" value="1"/>
</dbReference>
<evidence type="ECO:0000256" key="5">
    <source>
        <dbReference type="ARBA" id="ARBA00013211"/>
    </source>
</evidence>
<dbReference type="InterPro" id="IPR002123">
    <property type="entry name" value="Plipid/glycerol_acylTrfase"/>
</dbReference>
<comment type="pathway">
    <text evidence="3">Lipid metabolism.</text>
</comment>
<gene>
    <name evidence="12" type="ORF">OIK42_17345</name>
</gene>
<protein>
    <recommendedName>
        <fullName evidence="6 9">1-acyl-sn-glycerol-3-phosphate acyltransferase</fullName>
        <ecNumber evidence="5 9">2.3.1.51</ecNumber>
    </recommendedName>
</protein>
<evidence type="ECO:0000256" key="4">
    <source>
        <dbReference type="ARBA" id="ARBA00008655"/>
    </source>
</evidence>
<dbReference type="CDD" id="cd07989">
    <property type="entry name" value="LPLAT_AGPAT-like"/>
    <property type="match status" value="1"/>
</dbReference>
<dbReference type="EC" id="2.3.1.51" evidence="5 9"/>
<keyword evidence="9" id="KW-1208">Phospholipid metabolism</keyword>
<reference evidence="12 13" key="1">
    <citation type="submission" date="2022-10" db="EMBL/GenBank/DDBJ databases">
        <title>Alteromonas sp. chi3 Genome sequencing.</title>
        <authorList>
            <person name="Park S."/>
        </authorList>
    </citation>
    <scope>NUCLEOTIDE SEQUENCE [LARGE SCALE GENOMIC DNA]</scope>
    <source>
        <strain evidence="13">chi3</strain>
    </source>
</reference>
<dbReference type="EMBL" id="JAQQXP010000003">
    <property type="protein sequence ID" value="MDC8832521.1"/>
    <property type="molecule type" value="Genomic_DNA"/>
</dbReference>
<evidence type="ECO:0000259" key="11">
    <source>
        <dbReference type="SMART" id="SM00563"/>
    </source>
</evidence>
<comment type="caution">
    <text evidence="12">The sequence shown here is derived from an EMBL/GenBank/DDBJ whole genome shotgun (WGS) entry which is preliminary data.</text>
</comment>
<evidence type="ECO:0000256" key="6">
    <source>
        <dbReference type="ARBA" id="ARBA00016139"/>
    </source>
</evidence>
<dbReference type="Pfam" id="PF01553">
    <property type="entry name" value="Acyltransferase"/>
    <property type="match status" value="1"/>
</dbReference>
<proteinExistence type="inferred from homology"/>
<accession>A0ABT5L7Z3</accession>
<dbReference type="NCBIfam" id="TIGR00530">
    <property type="entry name" value="AGP_acyltrn"/>
    <property type="match status" value="1"/>
</dbReference>
<evidence type="ECO:0000256" key="3">
    <source>
        <dbReference type="ARBA" id="ARBA00005189"/>
    </source>
</evidence>
<comment type="catalytic activity">
    <reaction evidence="1 9">
        <text>a 1-acyl-sn-glycero-3-phosphate + an acyl-CoA = a 1,2-diacyl-sn-glycero-3-phosphate + CoA</text>
        <dbReference type="Rhea" id="RHEA:19709"/>
        <dbReference type="ChEBI" id="CHEBI:57287"/>
        <dbReference type="ChEBI" id="CHEBI:57970"/>
        <dbReference type="ChEBI" id="CHEBI:58342"/>
        <dbReference type="ChEBI" id="CHEBI:58608"/>
        <dbReference type="EC" id="2.3.1.51"/>
    </reaction>
</comment>
<keyword evidence="9" id="KW-0444">Lipid biosynthesis</keyword>
<dbReference type="PANTHER" id="PTHR10434">
    <property type="entry name" value="1-ACYL-SN-GLYCEROL-3-PHOSPHATE ACYLTRANSFERASE"/>
    <property type="match status" value="1"/>
</dbReference>
<evidence type="ECO:0000256" key="2">
    <source>
        <dbReference type="ARBA" id="ARBA00004728"/>
    </source>
</evidence>
<evidence type="ECO:0000256" key="9">
    <source>
        <dbReference type="RuleBase" id="RU361267"/>
    </source>
</evidence>
<comment type="domain">
    <text evidence="9">The HXXXXD motif is essential for acyltransferase activity and may constitute the binding site for the phosphate moiety of the glycerol-3-phosphate.</text>
</comment>
<evidence type="ECO:0000313" key="12">
    <source>
        <dbReference type="EMBL" id="MDC8832521.1"/>
    </source>
</evidence>
<keyword evidence="8 9" id="KW-0012">Acyltransferase</keyword>
<keyword evidence="10" id="KW-0812">Transmembrane</keyword>
<keyword evidence="7 9" id="KW-0808">Transferase</keyword>
<evidence type="ECO:0000256" key="8">
    <source>
        <dbReference type="ARBA" id="ARBA00023315"/>
    </source>
</evidence>
<keyword evidence="10" id="KW-0472">Membrane</keyword>
<keyword evidence="13" id="KW-1185">Reference proteome</keyword>
<feature type="domain" description="Phospholipid/glycerol acyltransferase" evidence="11">
    <location>
        <begin position="67"/>
        <end position="182"/>
    </location>
</feature>
<dbReference type="PANTHER" id="PTHR10434:SF11">
    <property type="entry name" value="1-ACYL-SN-GLYCEROL-3-PHOSPHATE ACYLTRANSFERASE"/>
    <property type="match status" value="1"/>
</dbReference>
<organism evidence="12 13">
    <name type="scientific">Alteromonas gilva</name>
    <dbReference type="NCBI Taxonomy" id="2987522"/>
    <lineage>
        <taxon>Bacteria</taxon>
        <taxon>Pseudomonadati</taxon>
        <taxon>Pseudomonadota</taxon>
        <taxon>Gammaproteobacteria</taxon>
        <taxon>Alteromonadales</taxon>
        <taxon>Alteromonadaceae</taxon>
        <taxon>Alteromonas/Salinimonas group</taxon>
        <taxon>Alteromonas</taxon>
    </lineage>
</organism>
<keyword evidence="9" id="KW-0594">Phospholipid biosynthesis</keyword>
<comment type="similarity">
    <text evidence="4 9">Belongs to the 1-acyl-sn-glycerol-3-phosphate acyltransferase family.</text>
</comment>
<dbReference type="PROSITE" id="PS51257">
    <property type="entry name" value="PROKAR_LIPOPROTEIN"/>
    <property type="match status" value="1"/>
</dbReference>
<evidence type="ECO:0000256" key="10">
    <source>
        <dbReference type="SAM" id="Phobius"/>
    </source>
</evidence>